<evidence type="ECO:0000256" key="5">
    <source>
        <dbReference type="ARBA" id="ARBA00022884"/>
    </source>
</evidence>
<keyword evidence="4" id="KW-0677">Repeat</keyword>
<dbReference type="SUPFAM" id="SSF54928">
    <property type="entry name" value="RNA-binding domain, RBD"/>
    <property type="match status" value="2"/>
</dbReference>
<evidence type="ECO:0000256" key="4">
    <source>
        <dbReference type="ARBA" id="ARBA00022737"/>
    </source>
</evidence>
<dbReference type="PANTHER" id="PTHR47640:SF10">
    <property type="entry name" value="TRNA SELENOCYSTEINE 1-ASSOCIATED PROTEIN 1-RELATED"/>
    <property type="match status" value="1"/>
</dbReference>
<keyword evidence="3" id="KW-0507">mRNA processing</keyword>
<dbReference type="EMBL" id="JABFUD020000011">
    <property type="protein sequence ID" value="KAI5073290.1"/>
    <property type="molecule type" value="Genomic_DNA"/>
</dbReference>
<evidence type="ECO:0000256" key="10">
    <source>
        <dbReference type="PROSITE-ProRule" id="PRU00176"/>
    </source>
</evidence>
<dbReference type="InterPro" id="IPR035979">
    <property type="entry name" value="RBD_domain_sf"/>
</dbReference>
<keyword evidence="13" id="KW-1185">Reference proteome</keyword>
<dbReference type="InterPro" id="IPR012677">
    <property type="entry name" value="Nucleotide-bd_a/b_plait_sf"/>
</dbReference>
<evidence type="ECO:0000259" key="11">
    <source>
        <dbReference type="PROSITE" id="PS50102"/>
    </source>
</evidence>
<dbReference type="PROSITE" id="PS50102">
    <property type="entry name" value="RRM"/>
    <property type="match status" value="3"/>
</dbReference>
<feature type="domain" description="RRM" evidence="11">
    <location>
        <begin position="267"/>
        <end position="339"/>
    </location>
</feature>
<evidence type="ECO:0000256" key="1">
    <source>
        <dbReference type="ARBA" id="ARBA00004123"/>
    </source>
</evidence>
<evidence type="ECO:0000256" key="9">
    <source>
        <dbReference type="ARBA" id="ARBA00063471"/>
    </source>
</evidence>
<dbReference type="PANTHER" id="PTHR47640">
    <property type="entry name" value="TRNA SELENOCYSTEINE 1-ASSOCIATED PROTEIN 1-RELATED-RELATED"/>
    <property type="match status" value="1"/>
</dbReference>
<comment type="subunit">
    <text evidence="9">Interacts with the poly(A) tail of mRNA in nucleus.</text>
</comment>
<dbReference type="GO" id="GO:0003729">
    <property type="term" value="F:mRNA binding"/>
    <property type="evidence" value="ECO:0007669"/>
    <property type="project" value="InterPro"/>
</dbReference>
<reference evidence="12" key="1">
    <citation type="submission" date="2021-01" db="EMBL/GenBank/DDBJ databases">
        <title>Adiantum capillus-veneris genome.</title>
        <authorList>
            <person name="Fang Y."/>
            <person name="Liao Q."/>
        </authorList>
    </citation>
    <scope>NUCLEOTIDE SEQUENCE</scope>
    <source>
        <strain evidence="12">H3</strain>
        <tissue evidence="12">Leaf</tissue>
    </source>
</reference>
<evidence type="ECO:0000313" key="12">
    <source>
        <dbReference type="EMBL" id="KAI5073290.1"/>
    </source>
</evidence>
<sequence>MMHQQAVPQQELFVYGAQQEQYVHGVQHDQYALAAQHHQEHYVQGPTHYQIPQTFEEVRTLWVGDLQYWMDENYLCSCFSVTGEQILSAKVIRNKQTLLSEGYGFVEFTSHSAAERVLQTYSGTLMPQTEQAFRLNWASFGAGEKRLDGGSDHSIFVGDLAPDVTDYVLQETFRSRYPSVRGAKVIIDPITNRSKGYGFVRFGDENERTRAMSEMNGVYCSSRPMRISVATTKKGLPQQYTKPTTTATAYQVSPTQTTASDNDLNNSTIFVGGLDPMATEADLRNIFAQFGELVYVKIPVGKGCGFVQFMHRSCAEEALQRIHGTVIGQQAVRLSWGRSPVKTQGQVDPSQWTQGYYSYPQGYEGYYAAQPQDPSAYAYGTYSMYGGYPQQLMDAQVGAEGIVGQAQEYREEEKQDLLALPDVDKLNIAYLDLHERPALGHHLWLTTSEIM</sequence>
<dbReference type="OrthoDB" id="446113at2759"/>
<feature type="domain" description="RRM" evidence="11">
    <location>
        <begin position="153"/>
        <end position="232"/>
    </location>
</feature>
<evidence type="ECO:0000313" key="13">
    <source>
        <dbReference type="Proteomes" id="UP000886520"/>
    </source>
</evidence>
<protein>
    <recommendedName>
        <fullName evidence="11">RRM domain-containing protein</fullName>
    </recommendedName>
</protein>
<dbReference type="GO" id="GO:0006397">
    <property type="term" value="P:mRNA processing"/>
    <property type="evidence" value="ECO:0007669"/>
    <property type="project" value="UniProtKB-KW"/>
</dbReference>
<name>A0A9D4USI7_ADICA</name>
<comment type="similarity">
    <text evidence="8">Belongs to the polyadenylate-binding RBP47 family.</text>
</comment>
<feature type="domain" description="RRM" evidence="11">
    <location>
        <begin position="59"/>
        <end position="140"/>
    </location>
</feature>
<organism evidence="12 13">
    <name type="scientific">Adiantum capillus-veneris</name>
    <name type="common">Maidenhair fern</name>
    <dbReference type="NCBI Taxonomy" id="13818"/>
    <lineage>
        <taxon>Eukaryota</taxon>
        <taxon>Viridiplantae</taxon>
        <taxon>Streptophyta</taxon>
        <taxon>Embryophyta</taxon>
        <taxon>Tracheophyta</taxon>
        <taxon>Polypodiopsida</taxon>
        <taxon>Polypodiidae</taxon>
        <taxon>Polypodiales</taxon>
        <taxon>Pteridineae</taxon>
        <taxon>Pteridaceae</taxon>
        <taxon>Vittarioideae</taxon>
        <taxon>Adiantum</taxon>
    </lineage>
</organism>
<comment type="caution">
    <text evidence="12">The sequence shown here is derived from an EMBL/GenBank/DDBJ whole genome shotgun (WGS) entry which is preliminary data.</text>
</comment>
<dbReference type="CDD" id="cd12344">
    <property type="entry name" value="RRM1_SECp43_like"/>
    <property type="match status" value="1"/>
</dbReference>
<accession>A0A9D4USI7</accession>
<keyword evidence="5 10" id="KW-0694">RNA-binding</keyword>
<dbReference type="CDD" id="cd12345">
    <property type="entry name" value="RRM2_SECp43_like"/>
    <property type="match status" value="1"/>
</dbReference>
<evidence type="ECO:0000256" key="7">
    <source>
        <dbReference type="ARBA" id="ARBA00057395"/>
    </source>
</evidence>
<dbReference type="Gene3D" id="3.30.70.330">
    <property type="match status" value="3"/>
</dbReference>
<keyword evidence="6" id="KW-0539">Nucleus</keyword>
<gene>
    <name evidence="12" type="ORF">GOP47_0011303</name>
</gene>
<dbReference type="AlphaFoldDB" id="A0A9D4USI7"/>
<comment type="subcellular location">
    <subcellularLocation>
        <location evidence="2">Cytoplasmic granule</location>
    </subcellularLocation>
    <subcellularLocation>
        <location evidence="1">Nucleus</location>
    </subcellularLocation>
</comment>
<dbReference type="FunFam" id="3.30.70.330:FF:000144">
    <property type="entry name" value="Polyadenylate-binding protein RBP47B"/>
    <property type="match status" value="1"/>
</dbReference>
<evidence type="ECO:0000256" key="2">
    <source>
        <dbReference type="ARBA" id="ARBA00004463"/>
    </source>
</evidence>
<dbReference type="InterPro" id="IPR050825">
    <property type="entry name" value="RBM42_RBP45_47-like"/>
</dbReference>
<evidence type="ECO:0000256" key="8">
    <source>
        <dbReference type="ARBA" id="ARBA00061069"/>
    </source>
</evidence>
<dbReference type="GO" id="GO:0005634">
    <property type="term" value="C:nucleus"/>
    <property type="evidence" value="ECO:0007669"/>
    <property type="project" value="UniProtKB-SubCell"/>
</dbReference>
<evidence type="ECO:0000256" key="6">
    <source>
        <dbReference type="ARBA" id="ARBA00023242"/>
    </source>
</evidence>
<dbReference type="InterPro" id="IPR000504">
    <property type="entry name" value="RRM_dom"/>
</dbReference>
<proteinExistence type="inferred from homology"/>
<dbReference type="FunFam" id="3.30.70.330:FF:000103">
    <property type="entry name" value="Polyadenylate-binding protein RBP47B"/>
    <property type="match status" value="1"/>
</dbReference>
<evidence type="ECO:0000256" key="3">
    <source>
        <dbReference type="ARBA" id="ARBA00022664"/>
    </source>
</evidence>
<comment type="function">
    <text evidence="7">Heterogeneous nuclear ribonucleoprotein (hnRNP)-protein binding the poly(A) tail of mRNA and probably involved in some steps of pre-mRNA maturation.</text>
</comment>
<dbReference type="CDD" id="cd12346">
    <property type="entry name" value="RRM3_NGR1_NAM8_like"/>
    <property type="match status" value="1"/>
</dbReference>
<dbReference type="Proteomes" id="UP000886520">
    <property type="component" value="Chromosome 11"/>
</dbReference>
<dbReference type="GO" id="GO:0005829">
    <property type="term" value="C:cytosol"/>
    <property type="evidence" value="ECO:0007669"/>
    <property type="project" value="TreeGrafter"/>
</dbReference>
<dbReference type="Pfam" id="PF00076">
    <property type="entry name" value="RRM_1"/>
    <property type="match status" value="3"/>
</dbReference>
<dbReference type="SMART" id="SM00360">
    <property type="entry name" value="RRM"/>
    <property type="match status" value="3"/>
</dbReference>
<dbReference type="FunFam" id="3.30.70.330:FF:000405">
    <property type="entry name" value="polyadenylate-binding protein RBP45"/>
    <property type="match status" value="1"/>
</dbReference>